<proteinExistence type="predicted"/>
<evidence type="ECO:0000256" key="3">
    <source>
        <dbReference type="ARBA" id="ARBA00022723"/>
    </source>
</evidence>
<sequence length="208" mass="22986">MPRVVGFDLEWRPHFRRGCAPNRAALLQLAYAVDRRGRDWRPKADGKGVVVLLLHIFHSGITPKLQDILLREEITKVGVNICGDVSKLLADYGVAVAGAADLSDAAHGRQLRCVDGITTNVENKRWSLAGLVEEVLSVELPKPQHIRLGNWEQRPLNAEQQAYAALDAFASLLVQYEVAELPERLTLSQQLRQAIKERAAAVAGDAQE</sequence>
<keyword evidence="2" id="KW-0540">Nuclease</keyword>
<keyword evidence="6" id="KW-0460">Magnesium</keyword>
<name>A0ABY8UNG1_TETOB</name>
<gene>
    <name evidence="11" type="ORF">OEZ85_001256</name>
</gene>
<dbReference type="InterPro" id="IPR036397">
    <property type="entry name" value="RNaseH_sf"/>
</dbReference>
<comment type="subcellular location">
    <subcellularLocation>
        <location evidence="1">Nucleus</location>
    </subcellularLocation>
</comment>
<dbReference type="Pfam" id="PF01612">
    <property type="entry name" value="DNA_pol_A_exo1"/>
    <property type="match status" value="1"/>
</dbReference>
<dbReference type="PANTHER" id="PTHR13620">
    <property type="entry name" value="3-5 EXONUCLEASE"/>
    <property type="match status" value="1"/>
</dbReference>
<evidence type="ECO:0000256" key="2">
    <source>
        <dbReference type="ARBA" id="ARBA00022722"/>
    </source>
</evidence>
<feature type="domain" description="3'-5' exonuclease" evidence="10">
    <location>
        <begin position="3"/>
        <end position="182"/>
    </location>
</feature>
<dbReference type="Gene3D" id="3.30.420.10">
    <property type="entry name" value="Ribonuclease H-like superfamily/Ribonuclease H"/>
    <property type="match status" value="1"/>
</dbReference>
<dbReference type="PANTHER" id="PTHR13620:SF109">
    <property type="entry name" value="3'-5' EXONUCLEASE"/>
    <property type="match status" value="1"/>
</dbReference>
<evidence type="ECO:0000313" key="11">
    <source>
        <dbReference type="EMBL" id="WIA22870.1"/>
    </source>
</evidence>
<keyword evidence="12" id="KW-1185">Reference proteome</keyword>
<evidence type="ECO:0000256" key="8">
    <source>
        <dbReference type="ARBA" id="ARBA00040531"/>
    </source>
</evidence>
<evidence type="ECO:0000259" key="10">
    <source>
        <dbReference type="SMART" id="SM00474"/>
    </source>
</evidence>
<keyword evidence="5" id="KW-0269">Exonuclease</keyword>
<dbReference type="SUPFAM" id="SSF53098">
    <property type="entry name" value="Ribonuclease H-like"/>
    <property type="match status" value="1"/>
</dbReference>
<evidence type="ECO:0000256" key="1">
    <source>
        <dbReference type="ARBA" id="ARBA00004123"/>
    </source>
</evidence>
<dbReference type="InterPro" id="IPR051132">
    <property type="entry name" value="3-5_Exonuclease_domain"/>
</dbReference>
<evidence type="ECO:0000256" key="9">
    <source>
        <dbReference type="ARBA" id="ARBA00042761"/>
    </source>
</evidence>
<dbReference type="EMBL" id="CP126222">
    <property type="protein sequence ID" value="WIA22870.1"/>
    <property type="molecule type" value="Genomic_DNA"/>
</dbReference>
<accession>A0ABY8UNG1</accession>
<dbReference type="InterPro" id="IPR012337">
    <property type="entry name" value="RNaseH-like_sf"/>
</dbReference>
<evidence type="ECO:0000256" key="5">
    <source>
        <dbReference type="ARBA" id="ARBA00022839"/>
    </source>
</evidence>
<evidence type="ECO:0000256" key="7">
    <source>
        <dbReference type="ARBA" id="ARBA00023242"/>
    </source>
</evidence>
<dbReference type="InterPro" id="IPR002562">
    <property type="entry name" value="3'-5'_exonuclease_dom"/>
</dbReference>
<protein>
    <recommendedName>
        <fullName evidence="8">3'-5' exonuclease</fullName>
    </recommendedName>
    <alternativeName>
        <fullName evidence="9">Werner Syndrome-like exonuclease</fullName>
    </alternativeName>
</protein>
<keyword evidence="3" id="KW-0479">Metal-binding</keyword>
<dbReference type="Proteomes" id="UP001244341">
    <property type="component" value="Chromosome 15b"/>
</dbReference>
<keyword evidence="4" id="KW-0378">Hydrolase</keyword>
<evidence type="ECO:0000256" key="6">
    <source>
        <dbReference type="ARBA" id="ARBA00022842"/>
    </source>
</evidence>
<organism evidence="11 12">
    <name type="scientific">Tetradesmus obliquus</name>
    <name type="common">Green alga</name>
    <name type="synonym">Acutodesmus obliquus</name>
    <dbReference type="NCBI Taxonomy" id="3088"/>
    <lineage>
        <taxon>Eukaryota</taxon>
        <taxon>Viridiplantae</taxon>
        <taxon>Chlorophyta</taxon>
        <taxon>core chlorophytes</taxon>
        <taxon>Chlorophyceae</taxon>
        <taxon>CS clade</taxon>
        <taxon>Sphaeropleales</taxon>
        <taxon>Scenedesmaceae</taxon>
        <taxon>Tetradesmus</taxon>
    </lineage>
</organism>
<keyword evidence="7" id="KW-0539">Nucleus</keyword>
<dbReference type="SMART" id="SM00474">
    <property type="entry name" value="35EXOc"/>
    <property type="match status" value="1"/>
</dbReference>
<reference evidence="11 12" key="1">
    <citation type="submission" date="2023-05" db="EMBL/GenBank/DDBJ databases">
        <title>A 100% complete, gapless, phased diploid assembly of the Scenedesmus obliquus UTEX 3031 genome.</title>
        <authorList>
            <person name="Biondi T.C."/>
            <person name="Hanschen E.R."/>
            <person name="Kwon T."/>
            <person name="Eng W."/>
            <person name="Kruse C.P.S."/>
            <person name="Koehler S.I."/>
            <person name="Kunde Y."/>
            <person name="Gleasner C.D."/>
            <person name="You Mak K.T."/>
            <person name="Polle J."/>
            <person name="Hovde B.T."/>
            <person name="Starkenburg S.R."/>
        </authorList>
    </citation>
    <scope>NUCLEOTIDE SEQUENCE [LARGE SCALE GENOMIC DNA]</scope>
    <source>
        <strain evidence="11 12">DOE0152z</strain>
    </source>
</reference>
<evidence type="ECO:0000313" key="12">
    <source>
        <dbReference type="Proteomes" id="UP001244341"/>
    </source>
</evidence>
<dbReference type="CDD" id="cd06141">
    <property type="entry name" value="WRN_exo"/>
    <property type="match status" value="1"/>
</dbReference>
<evidence type="ECO:0000256" key="4">
    <source>
        <dbReference type="ARBA" id="ARBA00022801"/>
    </source>
</evidence>